<dbReference type="InterPro" id="IPR000904">
    <property type="entry name" value="Sec7_dom"/>
</dbReference>
<dbReference type="GO" id="GO:0012505">
    <property type="term" value="C:endomembrane system"/>
    <property type="evidence" value="ECO:0007669"/>
    <property type="project" value="UniProtKB-ARBA"/>
</dbReference>
<dbReference type="PANTHER" id="PTHR10663">
    <property type="entry name" value="GUANYL-NUCLEOTIDE EXCHANGE FACTOR"/>
    <property type="match status" value="1"/>
</dbReference>
<dbReference type="Gene3D" id="1.10.1000.11">
    <property type="entry name" value="Arf Nucleotide-binding Site Opener,domain 2"/>
    <property type="match status" value="1"/>
</dbReference>
<reference evidence="3 4" key="1">
    <citation type="submission" date="2016-04" db="EMBL/GenBank/DDBJ databases">
        <title>The genome of Intoshia linei affirms orthonectids as highly simplified spiralians.</title>
        <authorList>
            <person name="Mikhailov K.V."/>
            <person name="Slusarev G.S."/>
            <person name="Nikitin M.A."/>
            <person name="Logacheva M.D."/>
            <person name="Penin A."/>
            <person name="Aleoshin V."/>
            <person name="Panchin Y.V."/>
        </authorList>
    </citation>
    <scope>NUCLEOTIDE SEQUENCE [LARGE SCALE GENOMIC DNA]</scope>
    <source>
        <strain evidence="3">Intl2013</strain>
        <tissue evidence="3">Whole animal</tissue>
    </source>
</reference>
<evidence type="ECO:0000256" key="1">
    <source>
        <dbReference type="SAM" id="MobiDB-lite"/>
    </source>
</evidence>
<protein>
    <recommendedName>
        <fullName evidence="2">SEC7 domain-containing protein</fullName>
    </recommendedName>
</protein>
<organism evidence="3 4">
    <name type="scientific">Intoshia linei</name>
    <dbReference type="NCBI Taxonomy" id="1819745"/>
    <lineage>
        <taxon>Eukaryota</taxon>
        <taxon>Metazoa</taxon>
        <taxon>Spiralia</taxon>
        <taxon>Lophotrochozoa</taxon>
        <taxon>Mesozoa</taxon>
        <taxon>Orthonectida</taxon>
        <taxon>Rhopaluridae</taxon>
        <taxon>Intoshia</taxon>
    </lineage>
</organism>
<dbReference type="GO" id="GO:0032012">
    <property type="term" value="P:regulation of ARF protein signal transduction"/>
    <property type="evidence" value="ECO:0007669"/>
    <property type="project" value="InterPro"/>
</dbReference>
<dbReference type="Proteomes" id="UP000078046">
    <property type="component" value="Unassembled WGS sequence"/>
</dbReference>
<accession>A0A177B3Y6</accession>
<dbReference type="SUPFAM" id="SSF48425">
    <property type="entry name" value="Sec7 domain"/>
    <property type="match status" value="1"/>
</dbReference>
<dbReference type="Pfam" id="PF23325">
    <property type="entry name" value="TPR_28"/>
    <property type="match status" value="1"/>
</dbReference>
<proteinExistence type="predicted"/>
<gene>
    <name evidence="3" type="ORF">A3Q56_03957</name>
</gene>
<comment type="caution">
    <text evidence="3">The sequence shown here is derived from an EMBL/GenBank/DDBJ whole genome shotgun (WGS) entry which is preliminary data.</text>
</comment>
<dbReference type="GO" id="GO:0016192">
    <property type="term" value="P:vesicle-mediated transport"/>
    <property type="evidence" value="ECO:0007669"/>
    <property type="project" value="UniProtKB-ARBA"/>
</dbReference>
<feature type="domain" description="SEC7" evidence="2">
    <location>
        <begin position="497"/>
        <end position="689"/>
    </location>
</feature>
<dbReference type="OrthoDB" id="10258608at2759"/>
<name>A0A177B3Y6_9BILA</name>
<keyword evidence="4" id="KW-1185">Reference proteome</keyword>
<dbReference type="EMBL" id="LWCA01000470">
    <property type="protein sequence ID" value="OAF68311.1"/>
    <property type="molecule type" value="Genomic_DNA"/>
</dbReference>
<evidence type="ECO:0000313" key="3">
    <source>
        <dbReference type="EMBL" id="OAF68311.1"/>
    </source>
</evidence>
<feature type="region of interest" description="Disordered" evidence="1">
    <location>
        <begin position="1278"/>
        <end position="1299"/>
    </location>
</feature>
<evidence type="ECO:0000259" key="2">
    <source>
        <dbReference type="PROSITE" id="PS50190"/>
    </source>
</evidence>
<dbReference type="InterPro" id="IPR023394">
    <property type="entry name" value="Sec7_C_sf"/>
</dbReference>
<dbReference type="InterPro" id="IPR032691">
    <property type="entry name" value="Mon2/Sec7/BIG1-like_HUS"/>
</dbReference>
<dbReference type="GO" id="GO:0005737">
    <property type="term" value="C:cytoplasm"/>
    <property type="evidence" value="ECO:0007669"/>
    <property type="project" value="UniProtKB-ARBA"/>
</dbReference>
<dbReference type="PROSITE" id="PS50190">
    <property type="entry name" value="SEC7"/>
    <property type="match status" value="1"/>
</dbReference>
<dbReference type="Gene3D" id="1.10.220.20">
    <property type="match status" value="1"/>
</dbReference>
<dbReference type="GO" id="GO:0005085">
    <property type="term" value="F:guanyl-nucleotide exchange factor activity"/>
    <property type="evidence" value="ECO:0007669"/>
    <property type="project" value="InterPro"/>
</dbReference>
<sequence length="1609" mass="186271">MHFSVESHTAYNEIFNVSLLITRTIKSTQINGHSTLLRNLDVLMEKLSEKKSLMEMEPLEICIPLLEIIKAENSSLTIVAKCLESLHIFLQFDIFSIRNNNMSHQIQETISEIAGSVSSIKFVGSDPDKDEIIVFKIITIFNDLVTLPYLSQMLSNKSIVQIIKLSLSILCEARISSILKEVLVDYCKNIVSHLFQCDIIENLIVAYENNNKTTEKNDSNENLIEKPKKADKNDMTCRYEIMKYLIILIYPCEKTNEKMKIYLGFEMLNIIIEKSLESLIKYQPIKQLISTDLCRNFYLYLSLQNYFKYTSKVLRLVFYMFDLMRRDLKFQLELILDKMLIPLYTSGMVPQNGTSNLSISQISVEIERRTCIMHALKRFMKLPHFIESVYINYDCVNEHVNFLPLINDIIRTKQISSSKSNTSAKLSVLFRNSTLLDFIQTLLISLTFSYNVSDDISTLNLNTGDLDRDEENVTGLEYQKALSDDNYPFCERYAIDTYPASLVLKKHYEQSAHLFNTTSPSKSLNYHIAHCGYNDIEQQFKSFARFLKYNDSVDIKKIGEFLAIREYQPILKEYICTFNCVSKRIDQSLREFLSSFRLAGEAPQIANVLETFASYWHESNGLPFNTPDAAFTLAYAIVILNVDQHNETAKKQNVPMTEKAFIDNLNGVNGTENFDREMLSQIYNDVRNYEIIVPEERDGLVKLNYIWNKKLNCHLSNKVPFYDLVHTQKCQNNMPTGKIFNVLYKSIIDFLTDQIRGVSNNDIDSKVFKKCMLSIFECVNIASTYNAVSITNDVVLKVCHLCQLYNDRFDYTSNHDELIKSIATNANQLSIIKAIFTFSRQHGNALKESWKGVLSLFNLLFRWNMLSEVLVEVEDFTSKGGRLLLEAQKSLKLSKNESSVLSSFYNYFNIGLESKNENIEQRRVLQSCIDECTPEQLILDSKFLYPESAVHLVVSLAKIIKILYGSMIQKDESVLVFYFELLVMVLLQNRDRFSLLWRHVGNFFYFLVDKLDGKSKFVERVVVDILRISIKLIRRDDYAHIISKNINILFQPRFIGSMVLNYNIVFGLHEIIKIGGDTFKQSENWVYIFRILILSGLGYYVDEELELCYGAKFNKFDDLDTTGTSNTKSENFENNVIIPEIEKFELDKNNEYDMLNCPPSPNGNSDFSSFSDRRNDDFTDLEPCRVRKISENWTLVSTKDPDISTTSLLTNLPENDNSPMEIVYNEKIMSKLVEIYTFMVRENYMGSSNIFYLTKALIVNTRALFYFKKLYKLRKERSLSNPPTPHSEKKSKKHKHKITPIENKEQGPESLYIQFLELIHSLHTRAAMIYHSSLVGEQQTLKLQINDDNTDKSDQASNLTSFEVDSSDYYSNLWENCWKPLMISMTLFCTDQNRNARGLAFTFLQRALLQQDLQALPKDMWVNCFSQIIFPLIHKCCFHFPIESFMEDASIEETHLRATQLMCKVYLQHLYAFTLHDVNYSIWFELLNIILNYISFNKSELLVEALPELLKNMLLVMRNSNLFNDEEVWVKTCHKIDNVLPNFINNLNSVNTKSNDIFSDSPSDEESHLSTCNVTASQNQISDCSVLLNPEIIESVMSVVTQNTPETQE</sequence>
<dbReference type="Pfam" id="PF01369">
    <property type="entry name" value="Sec7"/>
    <property type="match status" value="1"/>
</dbReference>
<dbReference type="PANTHER" id="PTHR10663:SF388">
    <property type="entry name" value="GOLGI-SPECIFIC BREFELDIN A-RESISTANCE GUANINE NUCLEOTIDE EXCHANGE FACTOR 1"/>
    <property type="match status" value="1"/>
</dbReference>
<dbReference type="SMART" id="SM00222">
    <property type="entry name" value="Sec7"/>
    <property type="match status" value="1"/>
</dbReference>
<evidence type="ECO:0000313" key="4">
    <source>
        <dbReference type="Proteomes" id="UP000078046"/>
    </source>
</evidence>
<feature type="compositionally biased region" description="Basic residues" evidence="1">
    <location>
        <begin position="1289"/>
        <end position="1298"/>
    </location>
</feature>
<dbReference type="InterPro" id="IPR035999">
    <property type="entry name" value="Sec7_dom_sf"/>
</dbReference>
<dbReference type="CDD" id="cd00171">
    <property type="entry name" value="Sec7"/>
    <property type="match status" value="1"/>
</dbReference>
<dbReference type="InterPro" id="IPR056604">
    <property type="entry name" value="GBF1-like_TPR"/>
</dbReference>
<dbReference type="Pfam" id="PF12783">
    <property type="entry name" value="Sec7-like_HUS"/>
    <property type="match status" value="1"/>
</dbReference>